<evidence type="ECO:0000313" key="2">
    <source>
        <dbReference type="Proteomes" id="UP001565474"/>
    </source>
</evidence>
<accession>A0ABV4GML5</accession>
<evidence type="ECO:0000313" key="1">
    <source>
        <dbReference type="EMBL" id="MEY9473177.1"/>
    </source>
</evidence>
<dbReference type="EMBL" id="JBGBZN010000002">
    <property type="protein sequence ID" value="MEY9473177.1"/>
    <property type="molecule type" value="Genomic_DNA"/>
</dbReference>
<organism evidence="1 2">
    <name type="scientific">Bradyrhizobium yuanmingense</name>
    <dbReference type="NCBI Taxonomy" id="108015"/>
    <lineage>
        <taxon>Bacteria</taxon>
        <taxon>Pseudomonadati</taxon>
        <taxon>Pseudomonadota</taxon>
        <taxon>Alphaproteobacteria</taxon>
        <taxon>Hyphomicrobiales</taxon>
        <taxon>Nitrobacteraceae</taxon>
        <taxon>Bradyrhizobium</taxon>
    </lineage>
</organism>
<name>A0ABV4GML5_9BRAD</name>
<dbReference type="Proteomes" id="UP001565474">
    <property type="component" value="Unassembled WGS sequence"/>
</dbReference>
<keyword evidence="2" id="KW-1185">Reference proteome</keyword>
<reference evidence="1 2" key="1">
    <citation type="submission" date="2024-07" db="EMBL/GenBank/DDBJ databases">
        <title>Genomic Encyclopedia of Type Strains, Phase V (KMG-V): Genome sequencing to study the core and pangenomes of soil and plant-associated prokaryotes.</title>
        <authorList>
            <person name="Whitman W."/>
        </authorList>
    </citation>
    <scope>NUCLEOTIDE SEQUENCE [LARGE SCALE GENOMIC DNA]</scope>
    <source>
        <strain evidence="1 2">USDA 222</strain>
    </source>
</reference>
<protein>
    <submittedName>
        <fullName evidence="1">Uncharacterized protein</fullName>
    </submittedName>
</protein>
<proteinExistence type="predicted"/>
<sequence length="187" mass="20767">MPQTSTIARDDRIESLTSSRCEPARDSSNLIPLSAGRNRALRRLRGPVPINADSADSTQDETYLTDNPAQRLPIKWNRSAMTPNIVSARHHGRSCKAECIINNDISTSGLSDLYASPELARAASSRHRGESAATHRPEIRLTIVPQVMSGRLKRSSRHRGMHWLHNHRNSKTFIWCVGAAVRTSPLS</sequence>
<comment type="caution">
    <text evidence="1">The sequence shown here is derived from an EMBL/GenBank/DDBJ whole genome shotgun (WGS) entry which is preliminary data.</text>
</comment>
<gene>
    <name evidence="1" type="ORF">ABH992_005576</name>
</gene>